<keyword evidence="10" id="KW-1185">Reference proteome</keyword>
<dbReference type="RefSeq" id="WP_188556994.1">
    <property type="nucleotide sequence ID" value="NZ_BMGS01000003.1"/>
</dbReference>
<evidence type="ECO:0000256" key="1">
    <source>
        <dbReference type="ARBA" id="ARBA00004141"/>
    </source>
</evidence>
<proteinExistence type="predicted"/>
<gene>
    <name evidence="9" type="ORF">GCM10011378_12840</name>
</gene>
<name>A0ABQ1WMX1_9BACT</name>
<dbReference type="SUPFAM" id="SSF161111">
    <property type="entry name" value="Cation efflux protein transmembrane domain-like"/>
    <property type="match status" value="1"/>
</dbReference>
<dbReference type="SUPFAM" id="SSF160240">
    <property type="entry name" value="Cation efflux protein cytoplasmic domain-like"/>
    <property type="match status" value="1"/>
</dbReference>
<evidence type="ECO:0000256" key="4">
    <source>
        <dbReference type="ARBA" id="ARBA00022989"/>
    </source>
</evidence>
<feature type="domain" description="Cation efflux protein cytoplasmic" evidence="8">
    <location>
        <begin position="225"/>
        <end position="297"/>
    </location>
</feature>
<dbReference type="InterPro" id="IPR040177">
    <property type="entry name" value="SLC30A9"/>
</dbReference>
<comment type="subcellular location">
    <subcellularLocation>
        <location evidence="1">Membrane</location>
        <topology evidence="1">Multi-pass membrane protein</topology>
    </subcellularLocation>
</comment>
<dbReference type="Pfam" id="PF01545">
    <property type="entry name" value="Cation_efflux"/>
    <property type="match status" value="1"/>
</dbReference>
<dbReference type="Pfam" id="PF16916">
    <property type="entry name" value="ZT_dimer"/>
    <property type="match status" value="1"/>
</dbReference>
<evidence type="ECO:0000256" key="2">
    <source>
        <dbReference type="ARBA" id="ARBA00022448"/>
    </source>
</evidence>
<dbReference type="Proteomes" id="UP000601361">
    <property type="component" value="Unassembled WGS sequence"/>
</dbReference>
<feature type="transmembrane region" description="Helical" evidence="6">
    <location>
        <begin position="117"/>
        <end position="138"/>
    </location>
</feature>
<dbReference type="PANTHER" id="PTHR13414:SF9">
    <property type="entry name" value="PROTON-COUPLED ZINC ANTIPORTER SLC30A9, MITOCHONDRIAL"/>
    <property type="match status" value="1"/>
</dbReference>
<protein>
    <submittedName>
        <fullName evidence="9">Cation transporter</fullName>
    </submittedName>
</protein>
<reference evidence="10" key="1">
    <citation type="journal article" date="2019" name="Int. J. Syst. Evol. Microbiol.">
        <title>The Global Catalogue of Microorganisms (GCM) 10K type strain sequencing project: providing services to taxonomists for standard genome sequencing and annotation.</title>
        <authorList>
            <consortium name="The Broad Institute Genomics Platform"/>
            <consortium name="The Broad Institute Genome Sequencing Center for Infectious Disease"/>
            <person name="Wu L."/>
            <person name="Ma J."/>
        </authorList>
    </citation>
    <scope>NUCLEOTIDE SEQUENCE [LARGE SCALE GENOMIC DNA]</scope>
    <source>
        <strain evidence="10">CGMCC 1.12990</strain>
    </source>
</reference>
<feature type="transmembrane region" description="Helical" evidence="6">
    <location>
        <begin position="37"/>
        <end position="56"/>
    </location>
</feature>
<evidence type="ECO:0000256" key="5">
    <source>
        <dbReference type="ARBA" id="ARBA00023136"/>
    </source>
</evidence>
<dbReference type="PANTHER" id="PTHR13414">
    <property type="entry name" value="HUEL-CATION TRANSPORTER"/>
    <property type="match status" value="1"/>
</dbReference>
<evidence type="ECO:0000256" key="3">
    <source>
        <dbReference type="ARBA" id="ARBA00022692"/>
    </source>
</evidence>
<dbReference type="InterPro" id="IPR027469">
    <property type="entry name" value="Cation_efflux_TMD_sf"/>
</dbReference>
<dbReference type="InterPro" id="IPR036837">
    <property type="entry name" value="Cation_efflux_CTD_sf"/>
</dbReference>
<accession>A0ABQ1WMX1</accession>
<dbReference type="NCBIfam" id="TIGR01297">
    <property type="entry name" value="CDF"/>
    <property type="match status" value="1"/>
</dbReference>
<dbReference type="InterPro" id="IPR002524">
    <property type="entry name" value="Cation_efflux"/>
</dbReference>
<evidence type="ECO:0000256" key="6">
    <source>
        <dbReference type="SAM" id="Phobius"/>
    </source>
</evidence>
<dbReference type="EMBL" id="BMGS01000003">
    <property type="protein sequence ID" value="GGG37990.1"/>
    <property type="molecule type" value="Genomic_DNA"/>
</dbReference>
<comment type="caution">
    <text evidence="9">The sequence shown here is derived from an EMBL/GenBank/DDBJ whole genome shotgun (WGS) entry which is preliminary data.</text>
</comment>
<evidence type="ECO:0000259" key="7">
    <source>
        <dbReference type="Pfam" id="PF01545"/>
    </source>
</evidence>
<dbReference type="InterPro" id="IPR058533">
    <property type="entry name" value="Cation_efflux_TM"/>
</dbReference>
<evidence type="ECO:0000259" key="8">
    <source>
        <dbReference type="Pfam" id="PF16916"/>
    </source>
</evidence>
<keyword evidence="5 6" id="KW-0472">Membrane</keyword>
<dbReference type="InterPro" id="IPR027470">
    <property type="entry name" value="Cation_efflux_CTD"/>
</dbReference>
<organism evidence="9 10">
    <name type="scientific">Hymenobacter glacieicola</name>
    <dbReference type="NCBI Taxonomy" id="1562124"/>
    <lineage>
        <taxon>Bacteria</taxon>
        <taxon>Pseudomonadati</taxon>
        <taxon>Bacteroidota</taxon>
        <taxon>Cytophagia</taxon>
        <taxon>Cytophagales</taxon>
        <taxon>Hymenobacteraceae</taxon>
        <taxon>Hymenobacter</taxon>
    </lineage>
</organism>
<keyword evidence="2" id="KW-0813">Transport</keyword>
<dbReference type="Gene3D" id="3.30.70.1350">
    <property type="entry name" value="Cation efflux protein, cytoplasmic domain"/>
    <property type="match status" value="1"/>
</dbReference>
<sequence>MASQSSSKIAIYGAIGANVAIAISKFVAAFFTGSSAMLSEGIHSLVDSGNGLLILFGVHQAQKPANPRHPFGRSKELYFWSLIVAILVFSVGGGMSFYEGIEHIKHPAPITDPTWNYWVLGLSLVFEGISCFLAFREFNKSRGEAGFWATLGRSKDPSVFAILMEDLAALLGLTIALAGVYFGHQFANSYLDGAASICIGVLLVSVAVFLIYKTKGLLVGEGVAEETLDALEALARQQPGVEQIRRPLTMYLGPQDVVLALDVDFHDHLSAVEVEKTVDELQDRIRAKYPEFKRIFIEATGLAGKQRNPLAPPDPTSTPI</sequence>
<evidence type="ECO:0000313" key="9">
    <source>
        <dbReference type="EMBL" id="GGG37990.1"/>
    </source>
</evidence>
<feature type="transmembrane region" description="Helical" evidence="6">
    <location>
        <begin position="159"/>
        <end position="182"/>
    </location>
</feature>
<feature type="transmembrane region" description="Helical" evidence="6">
    <location>
        <begin position="194"/>
        <end position="212"/>
    </location>
</feature>
<feature type="transmembrane region" description="Helical" evidence="6">
    <location>
        <begin position="77"/>
        <end position="97"/>
    </location>
</feature>
<evidence type="ECO:0000313" key="10">
    <source>
        <dbReference type="Proteomes" id="UP000601361"/>
    </source>
</evidence>
<feature type="domain" description="Cation efflux protein transmembrane" evidence="7">
    <location>
        <begin position="14"/>
        <end position="217"/>
    </location>
</feature>
<feature type="transmembrane region" description="Helical" evidence="6">
    <location>
        <begin position="9"/>
        <end position="31"/>
    </location>
</feature>
<keyword evidence="4 6" id="KW-1133">Transmembrane helix</keyword>
<keyword evidence="3 6" id="KW-0812">Transmembrane</keyword>
<dbReference type="Gene3D" id="1.20.1510.10">
    <property type="entry name" value="Cation efflux protein transmembrane domain"/>
    <property type="match status" value="1"/>
</dbReference>